<dbReference type="OrthoDB" id="29755at2759"/>
<evidence type="ECO:0000256" key="6">
    <source>
        <dbReference type="ARBA" id="ARBA00023242"/>
    </source>
</evidence>
<keyword evidence="6" id="KW-0539">Nucleus</keyword>
<keyword evidence="3" id="KW-0805">Transcription regulation</keyword>
<dbReference type="AlphaFoldDB" id="A0A814YS48"/>
<name>A0A814YS48_9BILA</name>
<dbReference type="PANTHER" id="PTHR12040:SF0">
    <property type="entry name" value="HISTONE CHAPERONE ASF1"/>
    <property type="match status" value="1"/>
</dbReference>
<dbReference type="EMBL" id="CAJOBC010009795">
    <property type="protein sequence ID" value="CAF3996685.1"/>
    <property type="molecule type" value="Genomic_DNA"/>
</dbReference>
<accession>A0A814YS48</accession>
<dbReference type="GO" id="GO:0006335">
    <property type="term" value="P:DNA replication-dependent chromatin assembly"/>
    <property type="evidence" value="ECO:0007669"/>
    <property type="project" value="TreeGrafter"/>
</dbReference>
<evidence type="ECO:0000256" key="2">
    <source>
        <dbReference type="ARBA" id="ARBA00006051"/>
    </source>
</evidence>
<comment type="similarity">
    <text evidence="2">Belongs to the ASF1 family.</text>
</comment>
<protein>
    <recommendedName>
        <fullName evidence="10">Anti-silencing function protein 1</fullName>
    </recommendedName>
</protein>
<gene>
    <name evidence="7" type="ORF">GPM918_LOCUS25328</name>
    <name evidence="8" type="ORF">SRO942_LOCUS25331</name>
</gene>
<dbReference type="PANTHER" id="PTHR12040">
    <property type="entry name" value="ANTI-SILENCING PROTEIN 1"/>
    <property type="match status" value="1"/>
</dbReference>
<evidence type="ECO:0000313" key="8">
    <source>
        <dbReference type="EMBL" id="CAF3996685.1"/>
    </source>
</evidence>
<dbReference type="GO" id="GO:0005634">
    <property type="term" value="C:nucleus"/>
    <property type="evidence" value="ECO:0007669"/>
    <property type="project" value="UniProtKB-SubCell"/>
</dbReference>
<dbReference type="Proteomes" id="UP000663829">
    <property type="component" value="Unassembled WGS sequence"/>
</dbReference>
<comment type="caution">
    <text evidence="7">The sequence shown here is derived from an EMBL/GenBank/DDBJ whole genome shotgun (WGS) entry which is preliminary data.</text>
</comment>
<reference evidence="7" key="1">
    <citation type="submission" date="2021-02" db="EMBL/GenBank/DDBJ databases">
        <authorList>
            <person name="Nowell W R."/>
        </authorList>
    </citation>
    <scope>NUCLEOTIDE SEQUENCE</scope>
</reference>
<keyword evidence="5" id="KW-0143">Chaperone</keyword>
<evidence type="ECO:0000313" key="9">
    <source>
        <dbReference type="Proteomes" id="UP000663829"/>
    </source>
</evidence>
<evidence type="ECO:0000256" key="1">
    <source>
        <dbReference type="ARBA" id="ARBA00004123"/>
    </source>
</evidence>
<dbReference type="Proteomes" id="UP000681722">
    <property type="component" value="Unassembled WGS sequence"/>
</dbReference>
<dbReference type="EMBL" id="CAJNOQ010009791">
    <property type="protein sequence ID" value="CAF1234170.1"/>
    <property type="molecule type" value="Genomic_DNA"/>
</dbReference>
<dbReference type="GO" id="GO:0000785">
    <property type="term" value="C:chromatin"/>
    <property type="evidence" value="ECO:0007669"/>
    <property type="project" value="TreeGrafter"/>
</dbReference>
<evidence type="ECO:0000256" key="3">
    <source>
        <dbReference type="ARBA" id="ARBA00023015"/>
    </source>
</evidence>
<keyword evidence="9" id="KW-1185">Reference proteome</keyword>
<evidence type="ECO:0000313" key="7">
    <source>
        <dbReference type="EMBL" id="CAF1234170.1"/>
    </source>
</evidence>
<sequence length="240" mass="26958">MVKVLLTNVVVHNNPSKFSSNFKFEIQFECLEQLMHELEFKLIYVGSAETCEHDQVLDVVVIDAVPAGTYKFLFEAPPPDRNKIPVDDVVGVTVVLVKGMYRDHEFVRVGYYVLNEYDDPELKENPPTKPDFDKLSRNIAVGDPRVTTFPINWGENPDSVPFPPLSEEDQQMMVNAMQSVSVENDDDIVNQFDSSLNDNFTSITTNTFDDLSMANTKITETTTAITVMESSGDVFQTTAA</sequence>
<dbReference type="Pfam" id="PF04729">
    <property type="entry name" value="ASF1_hist_chap"/>
    <property type="match status" value="1"/>
</dbReference>
<evidence type="ECO:0000256" key="5">
    <source>
        <dbReference type="ARBA" id="ARBA00023186"/>
    </source>
</evidence>
<dbReference type="InterPro" id="IPR006818">
    <property type="entry name" value="ASF1-like"/>
</dbReference>
<proteinExistence type="inferred from homology"/>
<dbReference type="SUPFAM" id="SSF101546">
    <property type="entry name" value="ASF1-like"/>
    <property type="match status" value="1"/>
</dbReference>
<dbReference type="Gene3D" id="2.60.40.1490">
    <property type="entry name" value="Histone chaperone ASF1-like"/>
    <property type="match status" value="1"/>
</dbReference>
<keyword evidence="4" id="KW-0804">Transcription</keyword>
<organism evidence="7 9">
    <name type="scientific">Didymodactylos carnosus</name>
    <dbReference type="NCBI Taxonomy" id="1234261"/>
    <lineage>
        <taxon>Eukaryota</taxon>
        <taxon>Metazoa</taxon>
        <taxon>Spiralia</taxon>
        <taxon>Gnathifera</taxon>
        <taxon>Rotifera</taxon>
        <taxon>Eurotatoria</taxon>
        <taxon>Bdelloidea</taxon>
        <taxon>Philodinida</taxon>
        <taxon>Philodinidae</taxon>
        <taxon>Didymodactylos</taxon>
    </lineage>
</organism>
<comment type="subcellular location">
    <subcellularLocation>
        <location evidence="1">Nucleus</location>
    </subcellularLocation>
</comment>
<evidence type="ECO:0000256" key="4">
    <source>
        <dbReference type="ARBA" id="ARBA00023163"/>
    </source>
</evidence>
<evidence type="ECO:0008006" key="10">
    <source>
        <dbReference type="Google" id="ProtNLM"/>
    </source>
</evidence>
<dbReference type="GO" id="GO:0042393">
    <property type="term" value="F:histone binding"/>
    <property type="evidence" value="ECO:0007669"/>
    <property type="project" value="TreeGrafter"/>
</dbReference>
<dbReference type="InterPro" id="IPR036747">
    <property type="entry name" value="ASF1-like_sf"/>
</dbReference>